<reference evidence="7" key="2">
    <citation type="submission" date="2023-06" db="EMBL/GenBank/DDBJ databases">
        <title>Identification and characterization of horizontal gene transfer across gut microbiota members of farm animals based on homology search.</title>
        <authorList>
            <person name="Zeman M."/>
            <person name="Kubasova T."/>
            <person name="Jahodarova E."/>
            <person name="Nykrynova M."/>
            <person name="Rychlik I."/>
        </authorList>
    </citation>
    <scope>NUCLEOTIDE SEQUENCE [LARGE SCALE GENOMIC DNA]</scope>
    <source>
        <strain evidence="7">153_Feed</strain>
    </source>
</reference>
<evidence type="ECO:0000313" key="7">
    <source>
        <dbReference type="Proteomes" id="UP001529256"/>
    </source>
</evidence>
<comment type="similarity">
    <text evidence="1">Belongs to the ABC transporter superfamily.</text>
</comment>
<reference evidence="6 7" key="1">
    <citation type="submission" date="2023-06" db="EMBL/GenBank/DDBJ databases">
        <title>Identification and characterization of horizontal gene transfer across gut microbiota members of farm animals based on homology search.</title>
        <authorList>
            <person name="Schwarzerova J."/>
            <person name="Nykrynova M."/>
            <person name="Jureckova K."/>
            <person name="Cejkova D."/>
            <person name="Rychlik I."/>
        </authorList>
    </citation>
    <scope>NUCLEOTIDE SEQUENCE [LARGE SCALE GENOMIC DNA]</scope>
    <source>
        <strain evidence="6 7">153_Feed</strain>
    </source>
</reference>
<keyword evidence="7" id="KW-1185">Reference proteome</keyword>
<feature type="domain" description="ABC transporter" evidence="5">
    <location>
        <begin position="4"/>
        <end position="242"/>
    </location>
</feature>
<dbReference type="Pfam" id="PF00005">
    <property type="entry name" value="ABC_tran"/>
    <property type="match status" value="2"/>
</dbReference>
<evidence type="ECO:0000256" key="3">
    <source>
        <dbReference type="ARBA" id="ARBA00022741"/>
    </source>
</evidence>
<sequence length="461" mass="49711">MSALELDRVSFAYAGADAPVLREVSLVVPEGAFALFAGATGSGKSTLLRLAKPEISPAGALEGGVRVFGEDVRAFDPQASAHAVGYVFQNPDAQVVCDTVWHEMAFGLENLGVPEPEMRRRVAETCNFLGIEPWFRARTAELSGGQRQILALASALVMRPRLLLLDEPTSMLDPLAEKNFLALLFRANRELNITVVVATHTPETMADYATCAFELADGSVRPVDPPRAPEMLTKVPVTFVSTGGGGAGMRDVWLRYDRDARWVLRGLGLELSGGEVRALVGSNGCGKSTLLSVLAGVLRPQRGRVRNALAASQALLPQSPKALLAHETVRAELMEWSRAGGYGEAEVAAALERLGLADAAERHPHDLSGGQQQLLALEKLLLVRPRLLLLDEPTKGLDRSARERVARRVAEARSDGATVLLATHDLEFVRAVADNVSLMFDGAITVTEPTDEFFSNSWLYS</sequence>
<dbReference type="SMART" id="SM00382">
    <property type="entry name" value="AAA"/>
    <property type="match status" value="2"/>
</dbReference>
<dbReference type="RefSeq" id="WP_289510405.1">
    <property type="nucleotide sequence ID" value="NZ_JAUDEA010000001.1"/>
</dbReference>
<evidence type="ECO:0000256" key="2">
    <source>
        <dbReference type="ARBA" id="ARBA00022448"/>
    </source>
</evidence>
<dbReference type="Gene3D" id="3.40.50.300">
    <property type="entry name" value="P-loop containing nucleotide triphosphate hydrolases"/>
    <property type="match status" value="2"/>
</dbReference>
<dbReference type="EMBL" id="JAUDEA010000001">
    <property type="protein sequence ID" value="MDM8270303.1"/>
    <property type="molecule type" value="Genomic_DNA"/>
</dbReference>
<dbReference type="PANTHER" id="PTHR43553">
    <property type="entry name" value="HEAVY METAL TRANSPORTER"/>
    <property type="match status" value="1"/>
</dbReference>
<accession>A0ABT7V110</accession>
<keyword evidence="3" id="KW-0547">Nucleotide-binding</keyword>
<dbReference type="CDD" id="cd03225">
    <property type="entry name" value="ABC_cobalt_CbiO_domain1"/>
    <property type="match status" value="1"/>
</dbReference>
<dbReference type="InterPro" id="IPR003593">
    <property type="entry name" value="AAA+_ATPase"/>
</dbReference>
<evidence type="ECO:0000256" key="1">
    <source>
        <dbReference type="ARBA" id="ARBA00005417"/>
    </source>
</evidence>
<dbReference type="PANTHER" id="PTHR43553:SF24">
    <property type="entry name" value="ENERGY-COUPLING FACTOR TRANSPORTER ATP-BINDING PROTEIN ECFA1"/>
    <property type="match status" value="1"/>
</dbReference>
<dbReference type="InterPro" id="IPR015856">
    <property type="entry name" value="ABC_transpr_CbiO/EcfA_su"/>
</dbReference>
<dbReference type="PROSITE" id="PS50893">
    <property type="entry name" value="ABC_TRANSPORTER_2"/>
    <property type="match status" value="2"/>
</dbReference>
<evidence type="ECO:0000256" key="4">
    <source>
        <dbReference type="ARBA" id="ARBA00022840"/>
    </source>
</evidence>
<protein>
    <submittedName>
        <fullName evidence="6">ATP-binding cassette domain-containing protein</fullName>
    </submittedName>
</protein>
<feature type="domain" description="ABC transporter" evidence="5">
    <location>
        <begin position="247"/>
        <end position="459"/>
    </location>
</feature>
<dbReference type="SUPFAM" id="SSF52540">
    <property type="entry name" value="P-loop containing nucleoside triphosphate hydrolases"/>
    <property type="match status" value="2"/>
</dbReference>
<gene>
    <name evidence="6" type="ORF">QUW25_01175</name>
</gene>
<dbReference type="Proteomes" id="UP001529256">
    <property type="component" value="Unassembled WGS sequence"/>
</dbReference>
<comment type="caution">
    <text evidence="6">The sequence shown here is derived from an EMBL/GenBank/DDBJ whole genome shotgun (WGS) entry which is preliminary data.</text>
</comment>
<keyword evidence="4 6" id="KW-0067">ATP-binding</keyword>
<name>A0ABT7V110_9ACTN</name>
<organism evidence="6 7">
    <name type="scientific">Thermophilibacter provencensis</name>
    <dbReference type="NCBI Taxonomy" id="1852386"/>
    <lineage>
        <taxon>Bacteria</taxon>
        <taxon>Bacillati</taxon>
        <taxon>Actinomycetota</taxon>
        <taxon>Coriobacteriia</taxon>
        <taxon>Coriobacteriales</taxon>
        <taxon>Atopobiaceae</taxon>
        <taxon>Thermophilibacter</taxon>
    </lineage>
</organism>
<dbReference type="GO" id="GO:0005524">
    <property type="term" value="F:ATP binding"/>
    <property type="evidence" value="ECO:0007669"/>
    <property type="project" value="UniProtKB-KW"/>
</dbReference>
<reference evidence="6 7" key="3">
    <citation type="submission" date="2023-06" db="EMBL/GenBank/DDBJ databases">
        <authorList>
            <person name="Zeman M."/>
            <person name="Kubasova T."/>
            <person name="Jahodarova E."/>
            <person name="Nykrynova M."/>
            <person name="Rychlik I."/>
        </authorList>
    </citation>
    <scope>NUCLEOTIDE SEQUENCE [LARGE SCALE GENOMIC DNA]</scope>
    <source>
        <strain evidence="6 7">153_Feed</strain>
    </source>
</reference>
<keyword evidence="2" id="KW-0813">Transport</keyword>
<evidence type="ECO:0000259" key="5">
    <source>
        <dbReference type="PROSITE" id="PS50893"/>
    </source>
</evidence>
<proteinExistence type="inferred from homology"/>
<dbReference type="InterPro" id="IPR003439">
    <property type="entry name" value="ABC_transporter-like_ATP-bd"/>
</dbReference>
<dbReference type="InterPro" id="IPR050095">
    <property type="entry name" value="ECF_ABC_transporter_ATP-bd"/>
</dbReference>
<dbReference type="InterPro" id="IPR027417">
    <property type="entry name" value="P-loop_NTPase"/>
</dbReference>
<evidence type="ECO:0000313" key="6">
    <source>
        <dbReference type="EMBL" id="MDM8270303.1"/>
    </source>
</evidence>